<feature type="non-terminal residue" evidence="1">
    <location>
        <position position="141"/>
    </location>
</feature>
<gene>
    <name evidence="1" type="primary">BX465841.1</name>
</gene>
<protein>
    <submittedName>
        <fullName evidence="1">Potassium channel, subfamily K, member 4</fullName>
    </submittedName>
</protein>
<dbReference type="GO" id="GO:0034220">
    <property type="term" value="P:monoatomic ion transmembrane transport"/>
    <property type="evidence" value="ECO:0007669"/>
    <property type="project" value="UniProtKB-KW"/>
</dbReference>
<reference evidence="1" key="1">
    <citation type="submission" date="2016-05" db="EMBL/GenBank/DDBJ databases">
        <authorList>
            <person name="Lavstsen T."/>
            <person name="Jespersen J.S."/>
        </authorList>
    </citation>
    <scope>NUCLEOTIDE SEQUENCE</scope>
    <source>
        <tissue evidence="1">Brain</tissue>
    </source>
</reference>
<keyword evidence="1" id="KW-0813">Transport</keyword>
<proteinExistence type="predicted"/>
<dbReference type="AlphaFoldDB" id="A0A1A8PFI4"/>
<sequence>RRPELRWKSCELMPLTGPRTSRICLWTFASQEKWMTPSDVAGESAATAIVAKVTVCQPMGPLRAKEQRISGRVDQSLDHTPLILLLNQNPSQKQILRPLRPIEFLRRKMESPERRRFLHLPTCHSLWTTSGKTLPSSMSPQ</sequence>
<reference evidence="1" key="2">
    <citation type="submission" date="2016-06" db="EMBL/GenBank/DDBJ databases">
        <title>The genome of a short-lived fish provides insights into sex chromosome evolution and the genetic control of aging.</title>
        <authorList>
            <person name="Reichwald K."/>
            <person name="Felder M."/>
            <person name="Petzold A."/>
            <person name="Koch P."/>
            <person name="Groth M."/>
            <person name="Platzer M."/>
        </authorList>
    </citation>
    <scope>NUCLEOTIDE SEQUENCE</scope>
    <source>
        <tissue evidence="1">Brain</tissue>
    </source>
</reference>
<accession>A0A1A8PFI4</accession>
<evidence type="ECO:0000313" key="1">
    <source>
        <dbReference type="EMBL" id="SBR79797.1"/>
    </source>
</evidence>
<keyword evidence="1" id="KW-0406">Ion transport</keyword>
<name>A0A1A8PFI4_9TELE</name>
<organism evidence="1">
    <name type="scientific">Nothobranchius rachovii</name>
    <name type="common">bluefin notho</name>
    <dbReference type="NCBI Taxonomy" id="451742"/>
    <lineage>
        <taxon>Eukaryota</taxon>
        <taxon>Metazoa</taxon>
        <taxon>Chordata</taxon>
        <taxon>Craniata</taxon>
        <taxon>Vertebrata</taxon>
        <taxon>Euteleostomi</taxon>
        <taxon>Actinopterygii</taxon>
        <taxon>Neopterygii</taxon>
        <taxon>Teleostei</taxon>
        <taxon>Neoteleostei</taxon>
        <taxon>Acanthomorphata</taxon>
        <taxon>Ovalentaria</taxon>
        <taxon>Atherinomorphae</taxon>
        <taxon>Cyprinodontiformes</taxon>
        <taxon>Nothobranchiidae</taxon>
        <taxon>Nothobranchius</taxon>
    </lineage>
</organism>
<dbReference type="EMBL" id="HAEH01006649">
    <property type="protein sequence ID" value="SBR79797.1"/>
    <property type="molecule type" value="Transcribed_RNA"/>
</dbReference>
<keyword evidence="1" id="KW-0407">Ion channel</keyword>
<feature type="non-terminal residue" evidence="1">
    <location>
        <position position="1"/>
    </location>
</feature>